<dbReference type="EMBL" id="JAIWYP010000001">
    <property type="protein sequence ID" value="KAH3876915.1"/>
    <property type="molecule type" value="Genomic_DNA"/>
</dbReference>
<dbReference type="Proteomes" id="UP000828390">
    <property type="component" value="Unassembled WGS sequence"/>
</dbReference>
<evidence type="ECO:0000313" key="2">
    <source>
        <dbReference type="EMBL" id="KAH3876915.1"/>
    </source>
</evidence>
<protein>
    <submittedName>
        <fullName evidence="2">Uncharacterized protein</fullName>
    </submittedName>
</protein>
<comment type="caution">
    <text evidence="2">The sequence shown here is derived from an EMBL/GenBank/DDBJ whole genome shotgun (WGS) entry which is preliminary data.</text>
</comment>
<gene>
    <name evidence="2" type="ORF">DPMN_000767</name>
</gene>
<feature type="region of interest" description="Disordered" evidence="1">
    <location>
        <begin position="70"/>
        <end position="89"/>
    </location>
</feature>
<keyword evidence="3" id="KW-1185">Reference proteome</keyword>
<accession>A0A9D4RSB7</accession>
<organism evidence="2 3">
    <name type="scientific">Dreissena polymorpha</name>
    <name type="common">Zebra mussel</name>
    <name type="synonym">Mytilus polymorpha</name>
    <dbReference type="NCBI Taxonomy" id="45954"/>
    <lineage>
        <taxon>Eukaryota</taxon>
        <taxon>Metazoa</taxon>
        <taxon>Spiralia</taxon>
        <taxon>Lophotrochozoa</taxon>
        <taxon>Mollusca</taxon>
        <taxon>Bivalvia</taxon>
        <taxon>Autobranchia</taxon>
        <taxon>Heteroconchia</taxon>
        <taxon>Euheterodonta</taxon>
        <taxon>Imparidentia</taxon>
        <taxon>Neoheterodontei</taxon>
        <taxon>Myida</taxon>
        <taxon>Dreissenoidea</taxon>
        <taxon>Dreissenidae</taxon>
        <taxon>Dreissena</taxon>
    </lineage>
</organism>
<evidence type="ECO:0000256" key="1">
    <source>
        <dbReference type="SAM" id="MobiDB-lite"/>
    </source>
</evidence>
<sequence length="89" mass="9036">MIRFSKSESGTVNEVEIVNEVEDEGEGLEAASELVVVPDTNLGLGVIERVTAAIDSASLSGPLASYIKSSEGGSGGKVKIDTGKAGGRV</sequence>
<dbReference type="AlphaFoldDB" id="A0A9D4RSB7"/>
<reference evidence="2" key="1">
    <citation type="journal article" date="2019" name="bioRxiv">
        <title>The Genome of the Zebra Mussel, Dreissena polymorpha: A Resource for Invasive Species Research.</title>
        <authorList>
            <person name="McCartney M.A."/>
            <person name="Auch B."/>
            <person name="Kono T."/>
            <person name="Mallez S."/>
            <person name="Zhang Y."/>
            <person name="Obille A."/>
            <person name="Becker A."/>
            <person name="Abrahante J.E."/>
            <person name="Garbe J."/>
            <person name="Badalamenti J.P."/>
            <person name="Herman A."/>
            <person name="Mangelson H."/>
            <person name="Liachko I."/>
            <person name="Sullivan S."/>
            <person name="Sone E.D."/>
            <person name="Koren S."/>
            <person name="Silverstein K.A.T."/>
            <person name="Beckman K.B."/>
            <person name="Gohl D.M."/>
        </authorList>
    </citation>
    <scope>NUCLEOTIDE SEQUENCE</scope>
    <source>
        <strain evidence="2">Duluth1</strain>
        <tissue evidence="2">Whole animal</tissue>
    </source>
</reference>
<proteinExistence type="predicted"/>
<evidence type="ECO:0000313" key="3">
    <source>
        <dbReference type="Proteomes" id="UP000828390"/>
    </source>
</evidence>
<reference evidence="2" key="2">
    <citation type="submission" date="2020-11" db="EMBL/GenBank/DDBJ databases">
        <authorList>
            <person name="McCartney M.A."/>
            <person name="Auch B."/>
            <person name="Kono T."/>
            <person name="Mallez S."/>
            <person name="Becker A."/>
            <person name="Gohl D.M."/>
            <person name="Silverstein K.A.T."/>
            <person name="Koren S."/>
            <person name="Bechman K.B."/>
            <person name="Herman A."/>
            <person name="Abrahante J.E."/>
            <person name="Garbe J."/>
        </authorList>
    </citation>
    <scope>NUCLEOTIDE SEQUENCE</scope>
    <source>
        <strain evidence="2">Duluth1</strain>
        <tissue evidence="2">Whole animal</tissue>
    </source>
</reference>
<name>A0A9D4RSB7_DREPO</name>